<protein>
    <submittedName>
        <fullName evidence="2">Uncharacterized protein</fullName>
    </submittedName>
</protein>
<sequence length="185" mass="20432">MNEYKMSLYRRSKKCANPEKRGTSLHKILRASIEGTVDASTTEKYTKRKRESERMCGGAQCEERTFMGCSGVLCERGTSRGRGIAKGGGGKRKKVDSIAFAPLCFAVLLEEGPVEEEEQKQEEEEEAEGTMVVLVMGMGLRSLFFFFFFINIFFTASQSAVSHFAACACSVGSSGDLCLMLRSCH</sequence>
<dbReference type="EMBL" id="ABEU02000017">
    <property type="status" value="NOT_ANNOTATED_CDS"/>
    <property type="molecule type" value="Genomic_DNA"/>
</dbReference>
<dbReference type="EnsemblPlants" id="Pp3c17_14560V3.1">
    <property type="protein sequence ID" value="Pp3c17_14560V3.1"/>
    <property type="gene ID" value="Pp3c17_14560"/>
</dbReference>
<organism evidence="2 3">
    <name type="scientific">Physcomitrium patens</name>
    <name type="common">Spreading-leaved earth moss</name>
    <name type="synonym">Physcomitrella patens</name>
    <dbReference type="NCBI Taxonomy" id="3218"/>
    <lineage>
        <taxon>Eukaryota</taxon>
        <taxon>Viridiplantae</taxon>
        <taxon>Streptophyta</taxon>
        <taxon>Embryophyta</taxon>
        <taxon>Bryophyta</taxon>
        <taxon>Bryophytina</taxon>
        <taxon>Bryopsida</taxon>
        <taxon>Funariidae</taxon>
        <taxon>Funariales</taxon>
        <taxon>Funariaceae</taxon>
        <taxon>Physcomitrium</taxon>
    </lineage>
</organism>
<reference evidence="2 3" key="2">
    <citation type="journal article" date="2018" name="Plant J.">
        <title>The Physcomitrella patens chromosome-scale assembly reveals moss genome structure and evolution.</title>
        <authorList>
            <person name="Lang D."/>
            <person name="Ullrich K.K."/>
            <person name="Murat F."/>
            <person name="Fuchs J."/>
            <person name="Jenkins J."/>
            <person name="Haas F.B."/>
            <person name="Piednoel M."/>
            <person name="Gundlach H."/>
            <person name="Van Bel M."/>
            <person name="Meyberg R."/>
            <person name="Vives C."/>
            <person name="Morata J."/>
            <person name="Symeonidi A."/>
            <person name="Hiss M."/>
            <person name="Muchero W."/>
            <person name="Kamisugi Y."/>
            <person name="Saleh O."/>
            <person name="Blanc G."/>
            <person name="Decker E.L."/>
            <person name="van Gessel N."/>
            <person name="Grimwood J."/>
            <person name="Hayes R.D."/>
            <person name="Graham S.W."/>
            <person name="Gunter L.E."/>
            <person name="McDaniel S.F."/>
            <person name="Hoernstein S.N.W."/>
            <person name="Larsson A."/>
            <person name="Li F.W."/>
            <person name="Perroud P.F."/>
            <person name="Phillips J."/>
            <person name="Ranjan P."/>
            <person name="Rokshar D.S."/>
            <person name="Rothfels C.J."/>
            <person name="Schneider L."/>
            <person name="Shu S."/>
            <person name="Stevenson D.W."/>
            <person name="Thummler F."/>
            <person name="Tillich M."/>
            <person name="Villarreal Aguilar J.C."/>
            <person name="Widiez T."/>
            <person name="Wong G.K."/>
            <person name="Wymore A."/>
            <person name="Zhang Y."/>
            <person name="Zimmer A.D."/>
            <person name="Quatrano R.S."/>
            <person name="Mayer K.F.X."/>
            <person name="Goodstein D."/>
            <person name="Casacuberta J.M."/>
            <person name="Vandepoele K."/>
            <person name="Reski R."/>
            <person name="Cuming A.C."/>
            <person name="Tuskan G.A."/>
            <person name="Maumus F."/>
            <person name="Salse J."/>
            <person name="Schmutz J."/>
            <person name="Rensing S.A."/>
        </authorList>
    </citation>
    <scope>NUCLEOTIDE SEQUENCE [LARGE SCALE GENOMIC DNA]</scope>
    <source>
        <strain evidence="2 3">cv. Gransden 2004</strain>
    </source>
</reference>
<name>A0A7I4B8I6_PHYPA</name>
<dbReference type="EnsemblPlants" id="Pp3c17_14560V3.2">
    <property type="protein sequence ID" value="Pp3c17_14560V3.2"/>
    <property type="gene ID" value="Pp3c17_14560"/>
</dbReference>
<evidence type="ECO:0000313" key="3">
    <source>
        <dbReference type="Proteomes" id="UP000006727"/>
    </source>
</evidence>
<keyword evidence="1" id="KW-0472">Membrane</keyword>
<proteinExistence type="predicted"/>
<keyword evidence="1" id="KW-0812">Transmembrane</keyword>
<evidence type="ECO:0000313" key="2">
    <source>
        <dbReference type="EnsemblPlants" id="Pp3c17_14560V3.2"/>
    </source>
</evidence>
<dbReference type="Gramene" id="Pp3c17_14560V3.2">
    <property type="protein sequence ID" value="Pp3c17_14560V3.2"/>
    <property type="gene ID" value="Pp3c17_14560"/>
</dbReference>
<dbReference type="AlphaFoldDB" id="A0A7I4B8I6"/>
<reference evidence="2" key="3">
    <citation type="submission" date="2020-12" db="UniProtKB">
        <authorList>
            <consortium name="EnsemblPlants"/>
        </authorList>
    </citation>
    <scope>IDENTIFICATION</scope>
</reference>
<evidence type="ECO:0000256" key="1">
    <source>
        <dbReference type="SAM" id="Phobius"/>
    </source>
</evidence>
<dbReference type="InParanoid" id="A0A7I4B8I6"/>
<dbReference type="Proteomes" id="UP000006727">
    <property type="component" value="Chromosome 17"/>
</dbReference>
<keyword evidence="3" id="KW-1185">Reference proteome</keyword>
<dbReference type="Gramene" id="Pp3c17_14560V3.1">
    <property type="protein sequence ID" value="Pp3c17_14560V3.1"/>
    <property type="gene ID" value="Pp3c17_14560"/>
</dbReference>
<accession>A0A7I4B8I6</accession>
<reference evidence="2 3" key="1">
    <citation type="journal article" date="2008" name="Science">
        <title>The Physcomitrella genome reveals evolutionary insights into the conquest of land by plants.</title>
        <authorList>
            <person name="Rensing S."/>
            <person name="Lang D."/>
            <person name="Zimmer A."/>
            <person name="Terry A."/>
            <person name="Salamov A."/>
            <person name="Shapiro H."/>
            <person name="Nishiyama T."/>
            <person name="Perroud P.-F."/>
            <person name="Lindquist E."/>
            <person name="Kamisugi Y."/>
            <person name="Tanahashi T."/>
            <person name="Sakakibara K."/>
            <person name="Fujita T."/>
            <person name="Oishi K."/>
            <person name="Shin-I T."/>
            <person name="Kuroki Y."/>
            <person name="Toyoda A."/>
            <person name="Suzuki Y."/>
            <person name="Hashimoto A."/>
            <person name="Yamaguchi K."/>
            <person name="Sugano A."/>
            <person name="Kohara Y."/>
            <person name="Fujiyama A."/>
            <person name="Anterola A."/>
            <person name="Aoki S."/>
            <person name="Ashton N."/>
            <person name="Barbazuk W.B."/>
            <person name="Barker E."/>
            <person name="Bennetzen J."/>
            <person name="Bezanilla M."/>
            <person name="Blankenship R."/>
            <person name="Cho S.H."/>
            <person name="Dutcher S."/>
            <person name="Estelle M."/>
            <person name="Fawcett J.A."/>
            <person name="Gundlach H."/>
            <person name="Hanada K."/>
            <person name="Heyl A."/>
            <person name="Hicks K.A."/>
            <person name="Hugh J."/>
            <person name="Lohr M."/>
            <person name="Mayer K."/>
            <person name="Melkozernov A."/>
            <person name="Murata T."/>
            <person name="Nelson D."/>
            <person name="Pils B."/>
            <person name="Prigge M."/>
            <person name="Reiss B."/>
            <person name="Renner T."/>
            <person name="Rombauts S."/>
            <person name="Rushton P."/>
            <person name="Sanderfoot A."/>
            <person name="Schween G."/>
            <person name="Shiu S.-H."/>
            <person name="Stueber K."/>
            <person name="Theodoulou F.L."/>
            <person name="Tu H."/>
            <person name="Van de Peer Y."/>
            <person name="Verrier P.J."/>
            <person name="Waters E."/>
            <person name="Wood A."/>
            <person name="Yang L."/>
            <person name="Cove D."/>
            <person name="Cuming A."/>
            <person name="Hasebe M."/>
            <person name="Lucas S."/>
            <person name="Mishler D.B."/>
            <person name="Reski R."/>
            <person name="Grigoriev I."/>
            <person name="Quatrano R.S."/>
            <person name="Boore J.L."/>
        </authorList>
    </citation>
    <scope>NUCLEOTIDE SEQUENCE [LARGE SCALE GENOMIC DNA]</scope>
    <source>
        <strain evidence="2 3">cv. Gransden 2004</strain>
    </source>
</reference>
<keyword evidence="1" id="KW-1133">Transmembrane helix</keyword>
<feature type="transmembrane region" description="Helical" evidence="1">
    <location>
        <begin position="131"/>
        <end position="154"/>
    </location>
</feature>